<sequence>MIKHHQIQLKLLGIATVFVLIIFTLPQAFADELTMFTNQQIYTER</sequence>
<proteinExistence type="predicted"/>
<gene>
    <name evidence="1" type="ORF">METZ01_LOCUS340022</name>
</gene>
<dbReference type="EMBL" id="UINC01115846">
    <property type="protein sequence ID" value="SVC87168.1"/>
    <property type="molecule type" value="Genomic_DNA"/>
</dbReference>
<protein>
    <submittedName>
        <fullName evidence="1">Uncharacterized protein</fullName>
    </submittedName>
</protein>
<accession>A0A382QQG3</accession>
<evidence type="ECO:0000313" key="1">
    <source>
        <dbReference type="EMBL" id="SVC87168.1"/>
    </source>
</evidence>
<feature type="non-terminal residue" evidence="1">
    <location>
        <position position="45"/>
    </location>
</feature>
<organism evidence="1">
    <name type="scientific">marine metagenome</name>
    <dbReference type="NCBI Taxonomy" id="408172"/>
    <lineage>
        <taxon>unclassified sequences</taxon>
        <taxon>metagenomes</taxon>
        <taxon>ecological metagenomes</taxon>
    </lineage>
</organism>
<reference evidence="1" key="1">
    <citation type="submission" date="2018-05" db="EMBL/GenBank/DDBJ databases">
        <authorList>
            <person name="Lanie J.A."/>
            <person name="Ng W.-L."/>
            <person name="Kazmierczak K.M."/>
            <person name="Andrzejewski T.M."/>
            <person name="Davidsen T.M."/>
            <person name="Wayne K.J."/>
            <person name="Tettelin H."/>
            <person name="Glass J.I."/>
            <person name="Rusch D."/>
            <person name="Podicherti R."/>
            <person name="Tsui H.-C.T."/>
            <person name="Winkler M.E."/>
        </authorList>
    </citation>
    <scope>NUCLEOTIDE SEQUENCE</scope>
</reference>
<dbReference type="AlphaFoldDB" id="A0A382QQG3"/>
<name>A0A382QQG3_9ZZZZ</name>